<dbReference type="AlphaFoldDB" id="A0A846RNU9"/>
<dbReference type="Proteomes" id="UP000547458">
    <property type="component" value="Unassembled WGS sequence"/>
</dbReference>
<proteinExistence type="predicted"/>
<dbReference type="RefSeq" id="WP_167993526.1">
    <property type="nucleotide sequence ID" value="NZ_JAATJL010000001.1"/>
</dbReference>
<evidence type="ECO:0000313" key="2">
    <source>
        <dbReference type="Proteomes" id="UP000547458"/>
    </source>
</evidence>
<comment type="caution">
    <text evidence="1">The sequence shown here is derived from an EMBL/GenBank/DDBJ whole genome shotgun (WGS) entry which is preliminary data.</text>
</comment>
<keyword evidence="2" id="KW-1185">Reference proteome</keyword>
<accession>A0A846RNU9</accession>
<dbReference type="EMBL" id="JAATJL010000001">
    <property type="protein sequence ID" value="NJC22749.1"/>
    <property type="molecule type" value="Genomic_DNA"/>
</dbReference>
<protein>
    <submittedName>
        <fullName evidence="1">Uncharacterized protein</fullName>
    </submittedName>
</protein>
<organism evidence="1 2">
    <name type="scientific">Arthrobacter pigmenti</name>
    <dbReference type="NCBI Taxonomy" id="271432"/>
    <lineage>
        <taxon>Bacteria</taxon>
        <taxon>Bacillati</taxon>
        <taxon>Actinomycetota</taxon>
        <taxon>Actinomycetes</taxon>
        <taxon>Micrococcales</taxon>
        <taxon>Micrococcaceae</taxon>
        <taxon>Arthrobacter</taxon>
    </lineage>
</organism>
<name>A0A846RNU9_9MICC</name>
<gene>
    <name evidence="1" type="ORF">BJ994_001825</name>
</gene>
<sequence>MTPQLPDATTDESGSDELKHALREIFDSQILNYGDYNLIFAVNDRHEGRDASGARVAKPKYFVIGYRWQPAEIMVAPVNGHTLTSGGVPVELNMTNLSHAVQLTGGDYEVGTNTGRTFRFGVRPEVRFSPTPERDFLLDQAEDHIDFELFMQAFIAMA</sequence>
<evidence type="ECO:0000313" key="1">
    <source>
        <dbReference type="EMBL" id="NJC22749.1"/>
    </source>
</evidence>
<reference evidence="1 2" key="1">
    <citation type="submission" date="2020-03" db="EMBL/GenBank/DDBJ databases">
        <title>Sequencing the genomes of 1000 actinobacteria strains.</title>
        <authorList>
            <person name="Klenk H.-P."/>
        </authorList>
    </citation>
    <scope>NUCLEOTIDE SEQUENCE [LARGE SCALE GENOMIC DNA]</scope>
    <source>
        <strain evidence="1 2">DSM 16403</strain>
    </source>
</reference>